<dbReference type="EMBL" id="UHAQ01000002">
    <property type="protein sequence ID" value="SUK32099.1"/>
    <property type="molecule type" value="Genomic_DNA"/>
</dbReference>
<gene>
    <name evidence="1" type="ORF">NCTC5664_00357</name>
</gene>
<organism evidence="1 2">
    <name type="scientific">Staphylococcus aureus</name>
    <dbReference type="NCBI Taxonomy" id="1280"/>
    <lineage>
        <taxon>Bacteria</taxon>
        <taxon>Bacillati</taxon>
        <taxon>Bacillota</taxon>
        <taxon>Bacilli</taxon>
        <taxon>Bacillales</taxon>
        <taxon>Staphylococcaceae</taxon>
        <taxon>Staphylococcus</taxon>
    </lineage>
</organism>
<evidence type="ECO:0000313" key="2">
    <source>
        <dbReference type="Proteomes" id="UP000254502"/>
    </source>
</evidence>
<dbReference type="AlphaFoldDB" id="A0A380DM09"/>
<proteinExistence type="predicted"/>
<sequence>MTAYAMTTSHPSVLIFSNSNADAPLTIPYIKKKTTKEKSSSIDANIIMTLEFSAPNLNVNGKMIEYAPMIPKTH</sequence>
<evidence type="ECO:0000313" key="1">
    <source>
        <dbReference type="EMBL" id="SUK32099.1"/>
    </source>
</evidence>
<name>A0A380DM09_STAAU</name>
<dbReference type="Proteomes" id="UP000254502">
    <property type="component" value="Unassembled WGS sequence"/>
</dbReference>
<accession>A0A380DM09</accession>
<protein>
    <submittedName>
        <fullName evidence="1">Uncharacterized protein</fullName>
    </submittedName>
</protein>
<reference evidence="1 2" key="1">
    <citation type="submission" date="2018-06" db="EMBL/GenBank/DDBJ databases">
        <authorList>
            <consortium name="Pathogen Informatics"/>
            <person name="Doyle S."/>
        </authorList>
    </citation>
    <scope>NUCLEOTIDE SEQUENCE [LARGE SCALE GENOMIC DNA]</scope>
    <source>
        <strain evidence="1 2">NCTC5664</strain>
    </source>
</reference>